<keyword evidence="1" id="KW-0802">TPR repeat</keyword>
<dbReference type="InterPro" id="IPR019734">
    <property type="entry name" value="TPR_rpt"/>
</dbReference>
<evidence type="ECO:0000313" key="3">
    <source>
        <dbReference type="EMBL" id="PSW25961.1"/>
    </source>
</evidence>
<protein>
    <submittedName>
        <fullName evidence="3">Uncharacterized protein</fullName>
    </submittedName>
</protein>
<accession>A0A0J8V670</accession>
<feature type="repeat" description="TPR" evidence="1">
    <location>
        <begin position="235"/>
        <end position="268"/>
    </location>
</feature>
<dbReference type="AlphaFoldDB" id="A0A0J8V670"/>
<evidence type="ECO:0000256" key="1">
    <source>
        <dbReference type="PROSITE-ProRule" id="PRU00339"/>
    </source>
</evidence>
<dbReference type="InterPro" id="IPR011990">
    <property type="entry name" value="TPR-like_helical_dom_sf"/>
</dbReference>
<reference evidence="3 4" key="1">
    <citation type="submission" date="2018-01" db="EMBL/GenBank/DDBJ databases">
        <title>Whole genome sequencing of Histamine producing bacteria.</title>
        <authorList>
            <person name="Butler K."/>
        </authorList>
    </citation>
    <scope>NUCLEOTIDE SEQUENCE [LARGE SCALE GENOMIC DNA]</scope>
    <source>
        <strain evidence="3 4">DSM 24669</strain>
    </source>
</reference>
<dbReference type="EMBL" id="PYLZ01000002">
    <property type="protein sequence ID" value="PSW25961.1"/>
    <property type="molecule type" value="Genomic_DNA"/>
</dbReference>
<feature type="chain" id="PRO_5030008985" evidence="2">
    <location>
        <begin position="27"/>
        <end position="295"/>
    </location>
</feature>
<dbReference type="Gene3D" id="1.25.40.10">
    <property type="entry name" value="Tetratricopeptide repeat domain"/>
    <property type="match status" value="1"/>
</dbReference>
<name>A0A0J8V670_9GAMM</name>
<dbReference type="SUPFAM" id="SSF48452">
    <property type="entry name" value="TPR-like"/>
    <property type="match status" value="1"/>
</dbReference>
<dbReference type="PROSITE" id="PS50005">
    <property type="entry name" value="TPR"/>
    <property type="match status" value="1"/>
</dbReference>
<dbReference type="STRING" id="680026.AB733_21780"/>
<dbReference type="PROSITE" id="PS51257">
    <property type="entry name" value="PROKAR_LIPOPROTEIN"/>
    <property type="match status" value="1"/>
</dbReference>
<dbReference type="RefSeq" id="WP_048900680.1">
    <property type="nucleotide sequence ID" value="NZ_AP024852.1"/>
</dbReference>
<gene>
    <name evidence="3" type="ORF">C9I94_05200</name>
</gene>
<sequence length="295" mass="33047">MKAMMKSLLGFTVLAATLLTSGCAFYTEVGSTIAAPSNKGINYKQMEVSNFSSSEKSKGPVFSKMLRSKIREYGYADPASKALGIVVTGEISWDKDESTWKEEVKSDDGNYFRYYAKRTRSATVTYSVKKNGHEITSGNYFSQSNSEKNDLDSIGAAHAKLQGWDSMNNSILEDLSVRVAQDLTPHQKYITVRLLSGDDESIDLANEYAQRQRYDQAYAMYQQIAQASPNVADQAIATHNMGMIKFLESEFKNAYKLIKQANVIDPKNMEILDSIPMVENYFQMSKSHDEQIKSA</sequence>
<dbReference type="Proteomes" id="UP000240481">
    <property type="component" value="Unassembled WGS sequence"/>
</dbReference>
<feature type="signal peptide" evidence="2">
    <location>
        <begin position="1"/>
        <end position="26"/>
    </location>
</feature>
<comment type="caution">
    <text evidence="3">The sequence shown here is derived from an EMBL/GenBank/DDBJ whole genome shotgun (WGS) entry which is preliminary data.</text>
</comment>
<keyword evidence="4" id="KW-1185">Reference proteome</keyword>
<dbReference type="OrthoDB" id="5827985at2"/>
<organism evidence="3 4">
    <name type="scientific">Photobacterium swingsii</name>
    <dbReference type="NCBI Taxonomy" id="680026"/>
    <lineage>
        <taxon>Bacteria</taxon>
        <taxon>Pseudomonadati</taxon>
        <taxon>Pseudomonadota</taxon>
        <taxon>Gammaproteobacteria</taxon>
        <taxon>Vibrionales</taxon>
        <taxon>Vibrionaceae</taxon>
        <taxon>Photobacterium</taxon>
    </lineage>
</organism>
<evidence type="ECO:0000313" key="4">
    <source>
        <dbReference type="Proteomes" id="UP000240481"/>
    </source>
</evidence>
<keyword evidence="2" id="KW-0732">Signal</keyword>
<proteinExistence type="predicted"/>
<evidence type="ECO:0000256" key="2">
    <source>
        <dbReference type="SAM" id="SignalP"/>
    </source>
</evidence>